<feature type="transmembrane region" description="Helical" evidence="6">
    <location>
        <begin position="307"/>
        <end position="325"/>
    </location>
</feature>
<dbReference type="InterPro" id="IPR050833">
    <property type="entry name" value="Poly_Biosynth_Transport"/>
</dbReference>
<feature type="transmembrane region" description="Helical" evidence="6">
    <location>
        <begin position="442"/>
        <end position="459"/>
    </location>
</feature>
<dbReference type="PANTHER" id="PTHR30250">
    <property type="entry name" value="PST FAMILY PREDICTED COLANIC ACID TRANSPORTER"/>
    <property type="match status" value="1"/>
</dbReference>
<evidence type="ECO:0000256" key="1">
    <source>
        <dbReference type="ARBA" id="ARBA00004651"/>
    </source>
</evidence>
<feature type="transmembrane region" description="Helical" evidence="6">
    <location>
        <begin position="164"/>
        <end position="183"/>
    </location>
</feature>
<proteinExistence type="predicted"/>
<organism evidence="7 8">
    <name type="scientific">Sphingomonas lenta</name>
    <dbReference type="NCBI Taxonomy" id="1141887"/>
    <lineage>
        <taxon>Bacteria</taxon>
        <taxon>Pseudomonadati</taxon>
        <taxon>Pseudomonadota</taxon>
        <taxon>Alphaproteobacteria</taxon>
        <taxon>Sphingomonadales</taxon>
        <taxon>Sphingomonadaceae</taxon>
        <taxon>Sphingomonas</taxon>
    </lineage>
</organism>
<evidence type="ECO:0000256" key="5">
    <source>
        <dbReference type="ARBA" id="ARBA00023136"/>
    </source>
</evidence>
<feature type="transmembrane region" description="Helical" evidence="6">
    <location>
        <begin position="189"/>
        <end position="207"/>
    </location>
</feature>
<gene>
    <name evidence="7" type="ORF">CKY28_07235</name>
</gene>
<keyword evidence="5 6" id="KW-0472">Membrane</keyword>
<comment type="subcellular location">
    <subcellularLocation>
        <location evidence="1">Cell membrane</location>
        <topology evidence="1">Multi-pass membrane protein</topology>
    </subcellularLocation>
</comment>
<keyword evidence="2" id="KW-1003">Cell membrane</keyword>
<evidence type="ECO:0000256" key="2">
    <source>
        <dbReference type="ARBA" id="ARBA00022475"/>
    </source>
</evidence>
<feature type="transmembrane region" description="Helical" evidence="6">
    <location>
        <begin position="403"/>
        <end position="422"/>
    </location>
</feature>
<feature type="transmembrane region" description="Helical" evidence="6">
    <location>
        <begin position="56"/>
        <end position="74"/>
    </location>
</feature>
<keyword evidence="4 6" id="KW-1133">Transmembrane helix</keyword>
<dbReference type="PANTHER" id="PTHR30250:SF11">
    <property type="entry name" value="O-ANTIGEN TRANSPORTER-RELATED"/>
    <property type="match status" value="1"/>
</dbReference>
<dbReference type="Proteomes" id="UP000218151">
    <property type="component" value="Unassembled WGS sequence"/>
</dbReference>
<feature type="transmembrane region" description="Helical" evidence="6">
    <location>
        <begin position="465"/>
        <end position="484"/>
    </location>
</feature>
<dbReference type="GO" id="GO:0005886">
    <property type="term" value="C:plasma membrane"/>
    <property type="evidence" value="ECO:0007669"/>
    <property type="project" value="UniProtKB-SubCell"/>
</dbReference>
<name>A0A2A2SE05_9SPHN</name>
<dbReference type="EMBL" id="NSLI01000003">
    <property type="protein sequence ID" value="PAX07453.1"/>
    <property type="molecule type" value="Genomic_DNA"/>
</dbReference>
<feature type="transmembrane region" description="Helical" evidence="6">
    <location>
        <begin position="337"/>
        <end position="360"/>
    </location>
</feature>
<comment type="caution">
    <text evidence="7">The sequence shown here is derived from an EMBL/GenBank/DDBJ whole genome shotgun (WGS) entry which is preliminary data.</text>
</comment>
<dbReference type="InterPro" id="IPR002797">
    <property type="entry name" value="Polysacc_synth"/>
</dbReference>
<evidence type="ECO:0000256" key="4">
    <source>
        <dbReference type="ARBA" id="ARBA00022989"/>
    </source>
</evidence>
<evidence type="ECO:0000313" key="7">
    <source>
        <dbReference type="EMBL" id="PAX07453.1"/>
    </source>
</evidence>
<accession>A0A2A2SE05</accession>
<evidence type="ECO:0000256" key="3">
    <source>
        <dbReference type="ARBA" id="ARBA00022692"/>
    </source>
</evidence>
<feature type="transmembrane region" description="Helical" evidence="6">
    <location>
        <begin position="372"/>
        <end position="391"/>
    </location>
</feature>
<evidence type="ECO:0000256" key="6">
    <source>
        <dbReference type="SAM" id="Phobius"/>
    </source>
</evidence>
<dbReference type="Pfam" id="PF01943">
    <property type="entry name" value="Polysacc_synt"/>
    <property type="match status" value="1"/>
</dbReference>
<protein>
    <submittedName>
        <fullName evidence="7">Polysaccharide biosynthesis protein</fullName>
    </submittedName>
</protein>
<keyword evidence="8" id="KW-1185">Reference proteome</keyword>
<sequence length="515" mass="54970">MTNAGVTGRHGESDSEDIAQLAKGGRTNVAGFVLRLAARIPFLFIAGRIYGPELVGRFAIAVVAVELAALLATLGLKRGLAQALSATDRPHAHVVWDAMLVAAVVSLAASAVLIAFPQLMYPNTAISGLDRFLPLIIAAIAWSDVSLSALAYRRNVQAAVTARAIVEPWTISIAAWVFSFFTIRDGLVLSYVVSMIAALVASVVPFVRSYGWPRGWSPQLRPILALARANAPLAGADALEWGTRNVDRFILGLLFPPSAVGIYYMAQQVASIPAKLKTSFDPILGPVVTDALRRGDKAAVARQVCQVAFWIMAAQGGLALMGSIPGEAVMGVVGPEFVAGTAALGFLLTAEFAASAGAVAESAMVYIDRRRNLLISVAMLGFQIALSFALVAAMRRLGWPETWAAAGVAVALCASLGLTSVIKVRVLERLLGHRVAPWRWTLLWAGLAAILAGTVFTALPQEYEWAELVIGVPVIAAVYMYVLWRWSFGEGDRALFRRMPQAEEATLPRQGAITR</sequence>
<reference evidence="8" key="1">
    <citation type="submission" date="2017-09" db="EMBL/GenBank/DDBJ databases">
        <authorList>
            <person name="Feng G."/>
            <person name="Zhu H."/>
        </authorList>
    </citation>
    <scope>NUCLEOTIDE SEQUENCE [LARGE SCALE GENOMIC DNA]</scope>
    <source>
        <strain evidence="8">1PNM-20</strain>
    </source>
</reference>
<keyword evidence="3 6" id="KW-0812">Transmembrane</keyword>
<dbReference type="OrthoDB" id="7388052at2"/>
<dbReference type="AlphaFoldDB" id="A0A2A2SE05"/>
<feature type="transmembrane region" description="Helical" evidence="6">
    <location>
        <begin position="132"/>
        <end position="152"/>
    </location>
</feature>
<feature type="transmembrane region" description="Helical" evidence="6">
    <location>
        <begin position="94"/>
        <end position="120"/>
    </location>
</feature>
<feature type="transmembrane region" description="Helical" evidence="6">
    <location>
        <begin position="32"/>
        <end position="50"/>
    </location>
</feature>
<evidence type="ECO:0000313" key="8">
    <source>
        <dbReference type="Proteomes" id="UP000218151"/>
    </source>
</evidence>
<dbReference type="RefSeq" id="WP_095997696.1">
    <property type="nucleotide sequence ID" value="NZ_NSLI01000003.1"/>
</dbReference>